<feature type="domain" description="Histidine kinase" evidence="14">
    <location>
        <begin position="355"/>
        <end position="570"/>
    </location>
</feature>
<dbReference type="SUPFAM" id="SSF47384">
    <property type="entry name" value="Homodimeric domain of signal transducing histidine kinase"/>
    <property type="match status" value="1"/>
</dbReference>
<sequence>MSIKTKVALGVAFLFAVILAIGGIGLYYLHELSQATQNIIRNNYETLEYTQNILKLTNHDYPTPIDSIEVNLIRQEANITEPHERNATLQLRTAFERYRANPNDTITTKALQMAALHIHEINMNAIVRKNTVAQETATRASTYVVITLSIFAIVAFTFIVNFPGYIANPIVQLTNSIKSIADKNYEERLHFDRHDEFEELAQAFNQMAEKLDEYEHSNLARAIFEKRRIETIINLMRDPVIGLDEHKKIIFANDQALILLNIGKDKLVGRYAPDVALENDLLRNLIREGNAKGNESNLIKIVVSGKENYFAKETIIVRYTPTGEKNIALIGQVLLLKNVTPFKELDLAKTNFIATISHELKTPIASLQMCTKLLLDNRVGQLNEEQENLAVTMRDEITRLSKITHELLDLAQVETGNIRLTIKSVNPKELLHAAKDSVNTQAQRKHIAIAIETPENISTIQADPDKTTWVLVNFLTNAIRHSQEHGKIIIRCFQHDHAIRFSVQDFGTGIAPEFMSRLFEKFFQAPGATNGSGLGLAISKEIIESQNGKIFAESIPGEGTTFSFDLPLVS</sequence>
<dbReference type="Pfam" id="PF02518">
    <property type="entry name" value="HATPase_c"/>
    <property type="match status" value="1"/>
</dbReference>
<dbReference type="Gene3D" id="3.30.565.10">
    <property type="entry name" value="Histidine kinase-like ATPase, C-terminal domain"/>
    <property type="match status" value="1"/>
</dbReference>
<evidence type="ECO:0000256" key="4">
    <source>
        <dbReference type="ARBA" id="ARBA00022553"/>
    </source>
</evidence>
<evidence type="ECO:0000256" key="5">
    <source>
        <dbReference type="ARBA" id="ARBA00022679"/>
    </source>
</evidence>
<dbReference type="SUPFAM" id="SSF55785">
    <property type="entry name" value="PYP-like sensor domain (PAS domain)"/>
    <property type="match status" value="1"/>
</dbReference>
<keyword evidence="18" id="KW-1185">Reference proteome</keyword>
<dbReference type="Gene3D" id="6.10.340.10">
    <property type="match status" value="1"/>
</dbReference>
<evidence type="ECO:0000256" key="10">
    <source>
        <dbReference type="ARBA" id="ARBA00022989"/>
    </source>
</evidence>
<dbReference type="CDD" id="cd00130">
    <property type="entry name" value="PAS"/>
    <property type="match status" value="1"/>
</dbReference>
<evidence type="ECO:0000256" key="8">
    <source>
        <dbReference type="ARBA" id="ARBA00022777"/>
    </source>
</evidence>
<name>A0ABW3K1V2_9BACT</name>
<evidence type="ECO:0000259" key="16">
    <source>
        <dbReference type="PROSITE" id="PS50885"/>
    </source>
</evidence>
<comment type="catalytic activity">
    <reaction evidence="1">
        <text>ATP + protein L-histidine = ADP + protein N-phospho-L-histidine.</text>
        <dbReference type="EC" id="2.7.13.3"/>
    </reaction>
</comment>
<dbReference type="RefSeq" id="WP_377577204.1">
    <property type="nucleotide sequence ID" value="NZ_JBHTKA010000001.1"/>
</dbReference>
<dbReference type="InterPro" id="IPR005467">
    <property type="entry name" value="His_kinase_dom"/>
</dbReference>
<dbReference type="InterPro" id="IPR013767">
    <property type="entry name" value="PAS_fold"/>
</dbReference>
<dbReference type="SMART" id="SM00387">
    <property type="entry name" value="HATPase_c"/>
    <property type="match status" value="1"/>
</dbReference>
<dbReference type="InterPro" id="IPR004358">
    <property type="entry name" value="Sig_transdc_His_kin-like_C"/>
</dbReference>
<dbReference type="Gene3D" id="1.10.287.130">
    <property type="match status" value="1"/>
</dbReference>
<dbReference type="CDD" id="cd06225">
    <property type="entry name" value="HAMP"/>
    <property type="match status" value="1"/>
</dbReference>
<evidence type="ECO:0000259" key="15">
    <source>
        <dbReference type="PROSITE" id="PS50112"/>
    </source>
</evidence>
<keyword evidence="7" id="KW-0547">Nucleotide-binding</keyword>
<evidence type="ECO:0000313" key="18">
    <source>
        <dbReference type="Proteomes" id="UP001597112"/>
    </source>
</evidence>
<dbReference type="PROSITE" id="PS50109">
    <property type="entry name" value="HIS_KIN"/>
    <property type="match status" value="1"/>
</dbReference>
<evidence type="ECO:0000256" key="6">
    <source>
        <dbReference type="ARBA" id="ARBA00022692"/>
    </source>
</evidence>
<keyword evidence="6 13" id="KW-0812">Transmembrane</keyword>
<dbReference type="SUPFAM" id="SSF158472">
    <property type="entry name" value="HAMP domain-like"/>
    <property type="match status" value="1"/>
</dbReference>
<keyword evidence="12 13" id="KW-0472">Membrane</keyword>
<reference evidence="18" key="1">
    <citation type="journal article" date="2019" name="Int. J. Syst. Evol. Microbiol.">
        <title>The Global Catalogue of Microorganisms (GCM) 10K type strain sequencing project: providing services to taxonomists for standard genome sequencing and annotation.</title>
        <authorList>
            <consortium name="The Broad Institute Genomics Platform"/>
            <consortium name="The Broad Institute Genome Sequencing Center for Infectious Disease"/>
            <person name="Wu L."/>
            <person name="Ma J."/>
        </authorList>
    </citation>
    <scope>NUCLEOTIDE SEQUENCE [LARGE SCALE GENOMIC DNA]</scope>
    <source>
        <strain evidence="18">CCUG 58938</strain>
    </source>
</reference>
<dbReference type="Pfam" id="PF00672">
    <property type="entry name" value="HAMP"/>
    <property type="match status" value="1"/>
</dbReference>
<dbReference type="SMART" id="SM00388">
    <property type="entry name" value="HisKA"/>
    <property type="match status" value="1"/>
</dbReference>
<dbReference type="SMART" id="SM00091">
    <property type="entry name" value="PAS"/>
    <property type="match status" value="1"/>
</dbReference>
<evidence type="ECO:0000256" key="9">
    <source>
        <dbReference type="ARBA" id="ARBA00022840"/>
    </source>
</evidence>
<keyword evidence="8" id="KW-0418">Kinase</keyword>
<dbReference type="InterPro" id="IPR036097">
    <property type="entry name" value="HisK_dim/P_sf"/>
</dbReference>
<feature type="transmembrane region" description="Helical" evidence="13">
    <location>
        <begin position="143"/>
        <end position="166"/>
    </location>
</feature>
<organism evidence="17 18">
    <name type="scientific">Ohtaekwangia kribbensis</name>
    <dbReference type="NCBI Taxonomy" id="688913"/>
    <lineage>
        <taxon>Bacteria</taxon>
        <taxon>Pseudomonadati</taxon>
        <taxon>Bacteroidota</taxon>
        <taxon>Cytophagia</taxon>
        <taxon>Cytophagales</taxon>
        <taxon>Fulvivirgaceae</taxon>
        <taxon>Ohtaekwangia</taxon>
    </lineage>
</organism>
<dbReference type="CDD" id="cd00082">
    <property type="entry name" value="HisKA"/>
    <property type="match status" value="1"/>
</dbReference>
<dbReference type="SMART" id="SM00304">
    <property type="entry name" value="HAMP"/>
    <property type="match status" value="1"/>
</dbReference>
<dbReference type="InterPro" id="IPR003660">
    <property type="entry name" value="HAMP_dom"/>
</dbReference>
<evidence type="ECO:0000256" key="11">
    <source>
        <dbReference type="ARBA" id="ARBA00023012"/>
    </source>
</evidence>
<dbReference type="InterPro" id="IPR003594">
    <property type="entry name" value="HATPase_dom"/>
</dbReference>
<dbReference type="Pfam" id="PF00989">
    <property type="entry name" value="PAS"/>
    <property type="match status" value="1"/>
</dbReference>
<dbReference type="InterPro" id="IPR000014">
    <property type="entry name" value="PAS"/>
</dbReference>
<dbReference type="PROSITE" id="PS50112">
    <property type="entry name" value="PAS"/>
    <property type="match status" value="1"/>
</dbReference>
<dbReference type="InterPro" id="IPR003661">
    <property type="entry name" value="HisK_dim/P_dom"/>
</dbReference>
<dbReference type="Pfam" id="PF00512">
    <property type="entry name" value="HisKA"/>
    <property type="match status" value="1"/>
</dbReference>
<evidence type="ECO:0000256" key="1">
    <source>
        <dbReference type="ARBA" id="ARBA00000085"/>
    </source>
</evidence>
<comment type="subcellular location">
    <subcellularLocation>
        <location evidence="2">Membrane</location>
        <topology evidence="2">Multi-pass membrane protein</topology>
    </subcellularLocation>
</comment>
<evidence type="ECO:0000256" key="12">
    <source>
        <dbReference type="ARBA" id="ARBA00023136"/>
    </source>
</evidence>
<evidence type="ECO:0000256" key="3">
    <source>
        <dbReference type="ARBA" id="ARBA00012438"/>
    </source>
</evidence>
<comment type="caution">
    <text evidence="17">The sequence shown here is derived from an EMBL/GenBank/DDBJ whole genome shotgun (WGS) entry which is preliminary data.</text>
</comment>
<keyword evidence="9 17" id="KW-0067">ATP-binding</keyword>
<evidence type="ECO:0000256" key="7">
    <source>
        <dbReference type="ARBA" id="ARBA00022741"/>
    </source>
</evidence>
<dbReference type="GO" id="GO:0005524">
    <property type="term" value="F:ATP binding"/>
    <property type="evidence" value="ECO:0007669"/>
    <property type="project" value="UniProtKB-KW"/>
</dbReference>
<dbReference type="InterPro" id="IPR036890">
    <property type="entry name" value="HATPase_C_sf"/>
</dbReference>
<accession>A0ABW3K1V2</accession>
<keyword evidence="4" id="KW-0597">Phosphoprotein</keyword>
<dbReference type="PROSITE" id="PS50885">
    <property type="entry name" value="HAMP"/>
    <property type="match status" value="1"/>
</dbReference>
<evidence type="ECO:0000256" key="2">
    <source>
        <dbReference type="ARBA" id="ARBA00004141"/>
    </source>
</evidence>
<dbReference type="PRINTS" id="PR00344">
    <property type="entry name" value="BCTRLSENSOR"/>
</dbReference>
<dbReference type="EC" id="2.7.13.3" evidence="3"/>
<dbReference type="Proteomes" id="UP001597112">
    <property type="component" value="Unassembled WGS sequence"/>
</dbReference>
<protein>
    <recommendedName>
        <fullName evidence="3">histidine kinase</fullName>
        <ecNumber evidence="3">2.7.13.3</ecNumber>
    </recommendedName>
</protein>
<keyword evidence="11" id="KW-0902">Two-component regulatory system</keyword>
<dbReference type="PANTHER" id="PTHR42878">
    <property type="entry name" value="TWO-COMPONENT HISTIDINE KINASE"/>
    <property type="match status" value="1"/>
</dbReference>
<feature type="domain" description="PAS" evidence="15">
    <location>
        <begin position="225"/>
        <end position="270"/>
    </location>
</feature>
<keyword evidence="5" id="KW-0808">Transferase</keyword>
<dbReference type="PANTHER" id="PTHR42878:SF7">
    <property type="entry name" value="SENSOR HISTIDINE KINASE GLRK"/>
    <property type="match status" value="1"/>
</dbReference>
<dbReference type="SUPFAM" id="SSF55874">
    <property type="entry name" value="ATPase domain of HSP90 chaperone/DNA topoisomerase II/histidine kinase"/>
    <property type="match status" value="1"/>
</dbReference>
<evidence type="ECO:0000256" key="13">
    <source>
        <dbReference type="SAM" id="Phobius"/>
    </source>
</evidence>
<dbReference type="InterPro" id="IPR035965">
    <property type="entry name" value="PAS-like_dom_sf"/>
</dbReference>
<evidence type="ECO:0000313" key="17">
    <source>
        <dbReference type="EMBL" id="MFD0999193.1"/>
    </source>
</evidence>
<dbReference type="EMBL" id="JBHTKA010000001">
    <property type="protein sequence ID" value="MFD0999193.1"/>
    <property type="molecule type" value="Genomic_DNA"/>
</dbReference>
<dbReference type="Gene3D" id="3.30.450.20">
    <property type="entry name" value="PAS domain"/>
    <property type="match status" value="1"/>
</dbReference>
<feature type="domain" description="HAMP" evidence="16">
    <location>
        <begin position="164"/>
        <end position="216"/>
    </location>
</feature>
<keyword evidence="10 13" id="KW-1133">Transmembrane helix</keyword>
<proteinExistence type="predicted"/>
<evidence type="ECO:0000259" key="14">
    <source>
        <dbReference type="PROSITE" id="PS50109"/>
    </source>
</evidence>
<gene>
    <name evidence="17" type="ORF">ACFQ21_07735</name>
</gene>
<feature type="transmembrane region" description="Helical" evidence="13">
    <location>
        <begin position="6"/>
        <end position="29"/>
    </location>
</feature>
<dbReference type="InterPro" id="IPR050351">
    <property type="entry name" value="BphY/WalK/GraS-like"/>
</dbReference>